<organism evidence="5 6">
    <name type="scientific">Paracidovorax wautersii</name>
    <dbReference type="NCBI Taxonomy" id="1177982"/>
    <lineage>
        <taxon>Bacteria</taxon>
        <taxon>Pseudomonadati</taxon>
        <taxon>Pseudomonadota</taxon>
        <taxon>Betaproteobacteria</taxon>
        <taxon>Burkholderiales</taxon>
        <taxon>Comamonadaceae</taxon>
        <taxon>Paracidovorax</taxon>
    </lineage>
</organism>
<name>A0A7V8JQW7_9BURK</name>
<dbReference type="EMBL" id="WNDQ01000017">
    <property type="protein sequence ID" value="KAF1021882.1"/>
    <property type="molecule type" value="Genomic_DNA"/>
</dbReference>
<dbReference type="PANTHER" id="PTHR35861:SF1">
    <property type="entry name" value="PHAGE TAIL SHEATH PROTEIN"/>
    <property type="match status" value="1"/>
</dbReference>
<dbReference type="AlphaFoldDB" id="A0A7V8JQW7"/>
<sequence>MAAEAFHHGVRVFEVESGGATIRTVSTAIVGLIATAPDADDDVFPVNTPTLITNPSSYVETAGATGTLAAALQAISKQTQCVVIVVRIEPGATDAETATNAIGTTTATGHKTGLQALLAAEGQLGYKPRIIGAPGIDFEPVAVEMGSICEKLRAFGYITARQADGIALATTKEEATTYRAKFGKRELMVIWPDFLAWNTTTSTADRSSAVAYALGLRAKLDQQVGWHKTISNAVVNGPQGITADVFFDLQNPSSDAGYLNALEVTTIIQRIGYRFWGNRTTEAQGGQFYFESYTRTAQVLADTMAEAHFTYVDKPITASLVKDMLASINAAGRDLVNSGYLIGFEAFIDSTKNSKESLAAGRLRISYRYTPVPPLEDLGFYQTITDDYLADFAAAVQTA</sequence>
<dbReference type="InterPro" id="IPR052042">
    <property type="entry name" value="Tail_sheath_structural"/>
</dbReference>
<accession>A0A7V8JQW7</accession>
<dbReference type="Pfam" id="PF04984">
    <property type="entry name" value="Phage_sheath_1"/>
    <property type="match status" value="1"/>
</dbReference>
<comment type="similarity">
    <text evidence="1">Belongs to the myoviridae tail sheath protein family.</text>
</comment>
<protein>
    <submittedName>
        <fullName evidence="5">Putative prophage major tail sheath protein</fullName>
    </submittedName>
</protein>
<dbReference type="InterPro" id="IPR020287">
    <property type="entry name" value="Tail_sheath_C"/>
</dbReference>
<feature type="domain" description="Tail sheath protein C-terminal" evidence="3">
    <location>
        <begin position="287"/>
        <end position="384"/>
    </location>
</feature>
<evidence type="ECO:0000259" key="4">
    <source>
        <dbReference type="Pfam" id="PF22671"/>
    </source>
</evidence>
<evidence type="ECO:0000259" key="2">
    <source>
        <dbReference type="Pfam" id="PF04984"/>
    </source>
</evidence>
<evidence type="ECO:0000313" key="6">
    <source>
        <dbReference type="Proteomes" id="UP000461670"/>
    </source>
</evidence>
<proteinExistence type="inferred from homology"/>
<feature type="domain" description="Tail sheath protein Gp18-like" evidence="4">
    <location>
        <begin position="28"/>
        <end position="88"/>
    </location>
</feature>
<reference evidence="6" key="1">
    <citation type="journal article" date="2020" name="MBio">
        <title>Horizontal gene transfer to a defensive symbiont with a reduced genome amongst a multipartite beetle microbiome.</title>
        <authorList>
            <person name="Waterworth S.C."/>
            <person name="Florez L.V."/>
            <person name="Rees E.R."/>
            <person name="Hertweck C."/>
            <person name="Kaltenpoth M."/>
            <person name="Kwan J.C."/>
        </authorList>
    </citation>
    <scope>NUCLEOTIDE SEQUENCE [LARGE SCALE GENOMIC DNA]</scope>
</reference>
<dbReference type="PANTHER" id="PTHR35861">
    <property type="match status" value="1"/>
</dbReference>
<feature type="domain" description="Tail sheath protein subtilisin-like" evidence="2">
    <location>
        <begin position="109"/>
        <end position="281"/>
    </location>
</feature>
<evidence type="ECO:0000256" key="1">
    <source>
        <dbReference type="ARBA" id="ARBA00008005"/>
    </source>
</evidence>
<dbReference type="Pfam" id="PF17482">
    <property type="entry name" value="Phage_sheath_1C"/>
    <property type="match status" value="1"/>
</dbReference>
<dbReference type="InterPro" id="IPR035089">
    <property type="entry name" value="Phage_sheath_subtilisin"/>
</dbReference>
<evidence type="ECO:0000259" key="3">
    <source>
        <dbReference type="Pfam" id="PF17482"/>
    </source>
</evidence>
<evidence type="ECO:0000313" key="5">
    <source>
        <dbReference type="EMBL" id="KAF1021882.1"/>
    </source>
</evidence>
<comment type="caution">
    <text evidence="5">The sequence shown here is derived from an EMBL/GenBank/DDBJ whole genome shotgun (WGS) entry which is preliminary data.</text>
</comment>
<gene>
    <name evidence="5" type="primary">gpFI</name>
    <name evidence="5" type="ORF">GAK30_01571</name>
</gene>
<dbReference type="Pfam" id="PF22671">
    <property type="entry name" value="Gp18_domIII_N"/>
    <property type="match status" value="1"/>
</dbReference>
<dbReference type="InterPro" id="IPR054564">
    <property type="entry name" value="Gp18_domIII_N"/>
</dbReference>
<dbReference type="Proteomes" id="UP000461670">
    <property type="component" value="Unassembled WGS sequence"/>
</dbReference>